<protein>
    <submittedName>
        <fullName evidence="1">DVA-1 polyprotein</fullName>
    </submittedName>
</protein>
<name>A0ACC1WPK8_MELAZ</name>
<comment type="caution">
    <text evidence="1">The sequence shown here is derived from an EMBL/GenBank/DDBJ whole genome shotgun (WGS) entry which is preliminary data.</text>
</comment>
<organism evidence="1 2">
    <name type="scientific">Melia azedarach</name>
    <name type="common">Chinaberry tree</name>
    <dbReference type="NCBI Taxonomy" id="155640"/>
    <lineage>
        <taxon>Eukaryota</taxon>
        <taxon>Viridiplantae</taxon>
        <taxon>Streptophyta</taxon>
        <taxon>Embryophyta</taxon>
        <taxon>Tracheophyta</taxon>
        <taxon>Spermatophyta</taxon>
        <taxon>Magnoliopsida</taxon>
        <taxon>eudicotyledons</taxon>
        <taxon>Gunneridae</taxon>
        <taxon>Pentapetalae</taxon>
        <taxon>rosids</taxon>
        <taxon>malvids</taxon>
        <taxon>Sapindales</taxon>
        <taxon>Meliaceae</taxon>
        <taxon>Melia</taxon>
    </lineage>
</organism>
<dbReference type="Proteomes" id="UP001164539">
    <property type="component" value="Chromosome 14"/>
</dbReference>
<keyword evidence="2" id="KW-1185">Reference proteome</keyword>
<dbReference type="EMBL" id="CM051407">
    <property type="protein sequence ID" value="KAJ4700912.1"/>
    <property type="molecule type" value="Genomic_DNA"/>
</dbReference>
<reference evidence="1 2" key="1">
    <citation type="journal article" date="2023" name="Science">
        <title>Complex scaffold remodeling in plant triterpene biosynthesis.</title>
        <authorList>
            <person name="De La Pena R."/>
            <person name="Hodgson H."/>
            <person name="Liu J.C."/>
            <person name="Stephenson M.J."/>
            <person name="Martin A.C."/>
            <person name="Owen C."/>
            <person name="Harkess A."/>
            <person name="Leebens-Mack J."/>
            <person name="Jimenez L.E."/>
            <person name="Osbourn A."/>
            <person name="Sattely E.S."/>
        </authorList>
    </citation>
    <scope>NUCLEOTIDE SEQUENCE [LARGE SCALE GENOMIC DNA]</scope>
    <source>
        <strain evidence="2">cv. JPN11</strain>
        <tissue evidence="1">Leaf</tissue>
    </source>
</reference>
<sequence length="201" mass="21693">MGGTSKDLLHLEHKDSSTSSLESTLLVCNRKSSHTEPKKPNPDEKPGGAPVPKSQVLDKVKDFLGVISEANQRLQLNAKDNAQDYDIEVLTGKESEVIEMDLMLGIADLHTPEAVSAAEAAISGNQPAIPLPSSSSETEVEDSSDDSDGSDDDDNEDSEADDDNEDDKTSFSLNLKRSRTIKNDSTQKKHCKTGPKIVELS</sequence>
<proteinExistence type="predicted"/>
<accession>A0ACC1WPK8</accession>
<evidence type="ECO:0000313" key="1">
    <source>
        <dbReference type="EMBL" id="KAJ4700912.1"/>
    </source>
</evidence>
<gene>
    <name evidence="1" type="ORF">OWV82_024228</name>
</gene>
<evidence type="ECO:0000313" key="2">
    <source>
        <dbReference type="Proteomes" id="UP001164539"/>
    </source>
</evidence>